<comment type="caution">
    <text evidence="1">The sequence shown here is derived from an EMBL/GenBank/DDBJ whole genome shotgun (WGS) entry which is preliminary data.</text>
</comment>
<accession>A0AA40SX68</accession>
<organism evidence="1 2">
    <name type="scientific">Komarekiella delphini-convector SJRDD-AB1</name>
    <dbReference type="NCBI Taxonomy" id="2593771"/>
    <lineage>
        <taxon>Bacteria</taxon>
        <taxon>Bacillati</taxon>
        <taxon>Cyanobacteriota</taxon>
        <taxon>Cyanophyceae</taxon>
        <taxon>Nostocales</taxon>
        <taxon>Nostocaceae</taxon>
        <taxon>Komarekiella</taxon>
        <taxon>Komarekiella delphini-convector</taxon>
    </lineage>
</organism>
<name>A0AA40SX68_9NOST</name>
<evidence type="ECO:0000313" key="2">
    <source>
        <dbReference type="Proteomes" id="UP001165986"/>
    </source>
</evidence>
<sequence>MTQPNTLELAKQGDTQAIASLMNRHLQPKGITATVALQDACLQVMLESAQVMNQQALITFVHKGITGLGAASIERVEVYAYQTGEQFPVWSQEFNLGVTKAELEAVNNKQPSTNPQVVTISINLSGDTVRGLTTQNFESLANKMTNDIFSSSQNMFIQKVSISNGISVITIER</sequence>
<evidence type="ECO:0000313" key="1">
    <source>
        <dbReference type="EMBL" id="MBD6616938.1"/>
    </source>
</evidence>
<keyword evidence="2" id="KW-1185">Reference proteome</keyword>
<dbReference type="AlphaFoldDB" id="A0AA40SX68"/>
<dbReference type="RefSeq" id="WP_191758173.1">
    <property type="nucleotide sequence ID" value="NZ_VJXY01000013.1"/>
</dbReference>
<dbReference type="EMBL" id="VJXY01000013">
    <property type="protein sequence ID" value="MBD6616938.1"/>
    <property type="molecule type" value="Genomic_DNA"/>
</dbReference>
<dbReference type="Proteomes" id="UP001165986">
    <property type="component" value="Unassembled WGS sequence"/>
</dbReference>
<gene>
    <name evidence="1" type="ORF">FNW02_14145</name>
</gene>
<protein>
    <submittedName>
        <fullName evidence="1">Uncharacterized protein</fullName>
    </submittedName>
</protein>
<reference evidence="1" key="1">
    <citation type="submission" date="2019-07" db="EMBL/GenBank/DDBJ databases">
        <title>Toxilogical consequences of a new and cryptic species of cyanobacteria (Komarekiella delphini-convector) recovered from the epidermis of a bottlenose dolphin and 1500 ft. in the air.</title>
        <authorList>
            <person name="Brown A.O."/>
            <person name="Dvorak P."/>
            <person name="Villanueva C.D."/>
            <person name="Foss A.J."/>
            <person name="Garvey A.D."/>
            <person name="Gibson Q.A."/>
            <person name="Johansen J.R."/>
            <person name="Casamatta D.A."/>
        </authorList>
    </citation>
    <scope>NUCLEOTIDE SEQUENCE</scope>
    <source>
        <strain evidence="1">SJRDD-AB1</strain>
    </source>
</reference>
<proteinExistence type="predicted"/>